<dbReference type="Proteomes" id="UP000243547">
    <property type="component" value="Unassembled WGS sequence"/>
</dbReference>
<dbReference type="Pfam" id="PF07261">
    <property type="entry name" value="DnaB_2"/>
    <property type="match status" value="1"/>
</dbReference>
<dbReference type="STRING" id="1120989.SAMN02745227_01069"/>
<proteinExistence type="inferred from homology"/>
<dbReference type="RefSeq" id="WP_072906906.1">
    <property type="nucleotide sequence ID" value="NZ_FRAI01000009.1"/>
</dbReference>
<protein>
    <submittedName>
        <fullName evidence="3">Replication initiation and membrane attachment</fullName>
    </submittedName>
</protein>
<dbReference type="AlphaFoldDB" id="A0A1M6N9J0"/>
<name>A0A1M6N9J0_9FIRM</name>
<evidence type="ECO:0000313" key="4">
    <source>
        <dbReference type="Proteomes" id="UP000243547"/>
    </source>
</evidence>
<sequence>MFITRGNYQGDTIVKYQLLELYQPLLGYEAIALWIYLKHCINNNLNMSFKEIYQKLQMSETTGTIAFKLLLKYQLIKQEKDKLVLLEPMSSNQFIKFVKDNENIDIETKKRFFTLVESYLEPKEEVLLGSGETPAIENSDEITVIQREDELVARFIKECKFHPTKQLRQLFDDWFYHIKDFRLLEELLIRTKNKIETDGIKGCPSKYADKIVKEWLLMGIKTYEDLNKKDQAFKQNWEVYRMVEKELNKGYDTLTPEEKNMINLWLKGDKTLEALSPTLIQETIKLIIRHGFYKGKGSPTVAFVNKIINKLQRAKVKSISEVEQYLLPKTNNKETLEKKTFTHEHSKSDLEEAIRRKTLLSYGLNGEGNS</sequence>
<dbReference type="EMBL" id="FRAI01000009">
    <property type="protein sequence ID" value="SHJ92216.1"/>
    <property type="molecule type" value="Genomic_DNA"/>
</dbReference>
<evidence type="ECO:0000256" key="1">
    <source>
        <dbReference type="ARBA" id="ARBA00093462"/>
    </source>
</evidence>
<dbReference type="OrthoDB" id="3199595at2"/>
<evidence type="ECO:0000313" key="3">
    <source>
        <dbReference type="EMBL" id="SHJ92216.1"/>
    </source>
</evidence>
<comment type="similarity">
    <text evidence="1">Belongs to the DnaB/DnaD family.</text>
</comment>
<keyword evidence="4" id="KW-1185">Reference proteome</keyword>
<dbReference type="InterPro" id="IPR006343">
    <property type="entry name" value="DnaB/C_C"/>
</dbReference>
<evidence type="ECO:0000259" key="2">
    <source>
        <dbReference type="Pfam" id="PF07261"/>
    </source>
</evidence>
<accession>A0A1M6N9J0</accession>
<feature type="domain" description="DnaB/C C-terminal" evidence="2">
    <location>
        <begin position="253"/>
        <end position="325"/>
    </location>
</feature>
<organism evidence="3 4">
    <name type="scientific">Anaerobranca californiensis DSM 14826</name>
    <dbReference type="NCBI Taxonomy" id="1120989"/>
    <lineage>
        <taxon>Bacteria</taxon>
        <taxon>Bacillati</taxon>
        <taxon>Bacillota</taxon>
        <taxon>Clostridia</taxon>
        <taxon>Eubacteriales</taxon>
        <taxon>Proteinivoracaceae</taxon>
        <taxon>Anaerobranca</taxon>
    </lineage>
</organism>
<reference evidence="4" key="1">
    <citation type="submission" date="2016-11" db="EMBL/GenBank/DDBJ databases">
        <authorList>
            <person name="Varghese N."/>
            <person name="Submissions S."/>
        </authorList>
    </citation>
    <scope>NUCLEOTIDE SEQUENCE [LARGE SCALE GENOMIC DNA]</scope>
    <source>
        <strain evidence="4">DSM 14826</strain>
    </source>
</reference>
<gene>
    <name evidence="3" type="ORF">SAMN02745227_01069</name>
</gene>